<sequence length="495" mass="53676">MPFRCMTRCCPTASKRPSRRPRAPRWTCSATAGTCWARGRRRRPSLSTRRSRPTPTSRSAGTALRRRRHSHARHKAHPLSEERGAAAAPRQGGVRVRQGGVRQGGRQGGLPRDRERGRSLSDCAAQRPPGSARDMSQRATRTLPTGAHPPARVPLGASPSIQRSIALGAAPLDTAPLPAAQDFVDSFVAKQVSDLVANMAARIADPDGGTSGEDALPTGAGLQSTELKLTLATSQTFSAWNVSLIDFEPFVFKLGTCYDYLEWWRQQLAPTQLLTNRAPDGLQVIVSDIRMRFRYDWMLSQATCPFFFCEQLPLGGGTAVQSLQGLLVLDIDLHKAGEAPIKGCKGKFIFDSIELSGSSFSDQFSAATVTDFMPHFAAEVSSLLCDGHKSVGDEGHKLDVIGGLATRFEFAGKKASKVHFAGLKRAVNEAMQANAEALKMLRWLQQAAYNPAKNSARARYEQALVDQARLASVGIHVPLGQGRFSHVQIPSPPPP</sequence>
<keyword evidence="3" id="KW-1185">Reference proteome</keyword>
<feature type="compositionally biased region" description="Basic residues" evidence="1">
    <location>
        <begin position="38"/>
        <end position="52"/>
    </location>
</feature>
<accession>A0A0D3JLZ3</accession>
<dbReference type="RefSeq" id="XP_005776957.1">
    <property type="nucleotide sequence ID" value="XM_005776900.1"/>
</dbReference>
<dbReference type="GeneID" id="17270074"/>
<proteinExistence type="predicted"/>
<reference evidence="2" key="2">
    <citation type="submission" date="2024-10" db="UniProtKB">
        <authorList>
            <consortium name="EnsemblProtists"/>
        </authorList>
    </citation>
    <scope>IDENTIFICATION</scope>
</reference>
<dbReference type="HOGENOM" id="CLU_551658_0_0_1"/>
<dbReference type="Proteomes" id="UP000013827">
    <property type="component" value="Unassembled WGS sequence"/>
</dbReference>
<evidence type="ECO:0000256" key="1">
    <source>
        <dbReference type="SAM" id="MobiDB-lite"/>
    </source>
</evidence>
<name>A0A0D3JLZ3_EMIH1</name>
<dbReference type="PaxDb" id="2903-EOD24528"/>
<dbReference type="AlphaFoldDB" id="A0A0D3JLZ3"/>
<protein>
    <recommendedName>
        <fullName evidence="4">SMP-LTD domain-containing protein</fullName>
    </recommendedName>
</protein>
<feature type="compositionally biased region" description="Basic residues" evidence="1">
    <location>
        <begin position="64"/>
        <end position="77"/>
    </location>
</feature>
<evidence type="ECO:0000313" key="2">
    <source>
        <dbReference type="EnsemblProtists" id="EOD24528"/>
    </source>
</evidence>
<dbReference type="KEGG" id="ehx:EMIHUDRAFT_435337"/>
<organism evidence="2 3">
    <name type="scientific">Emiliania huxleyi (strain CCMP1516)</name>
    <dbReference type="NCBI Taxonomy" id="280463"/>
    <lineage>
        <taxon>Eukaryota</taxon>
        <taxon>Haptista</taxon>
        <taxon>Haptophyta</taxon>
        <taxon>Prymnesiophyceae</taxon>
        <taxon>Isochrysidales</taxon>
        <taxon>Noelaerhabdaceae</taxon>
        <taxon>Emiliania</taxon>
    </lineage>
</organism>
<feature type="compositionally biased region" description="Low complexity" evidence="1">
    <location>
        <begin position="90"/>
        <end position="100"/>
    </location>
</feature>
<evidence type="ECO:0000313" key="3">
    <source>
        <dbReference type="Proteomes" id="UP000013827"/>
    </source>
</evidence>
<feature type="region of interest" description="Disordered" evidence="1">
    <location>
        <begin position="38"/>
        <end position="155"/>
    </location>
</feature>
<dbReference type="EnsemblProtists" id="EOD24528">
    <property type="protein sequence ID" value="EOD24528"/>
    <property type="gene ID" value="EMIHUDRAFT_435337"/>
</dbReference>
<evidence type="ECO:0008006" key="4">
    <source>
        <dbReference type="Google" id="ProtNLM"/>
    </source>
</evidence>
<reference evidence="3" key="1">
    <citation type="journal article" date="2013" name="Nature">
        <title>Pan genome of the phytoplankton Emiliania underpins its global distribution.</title>
        <authorList>
            <person name="Read B.A."/>
            <person name="Kegel J."/>
            <person name="Klute M.J."/>
            <person name="Kuo A."/>
            <person name="Lefebvre S.C."/>
            <person name="Maumus F."/>
            <person name="Mayer C."/>
            <person name="Miller J."/>
            <person name="Monier A."/>
            <person name="Salamov A."/>
            <person name="Young J."/>
            <person name="Aguilar M."/>
            <person name="Claverie J.M."/>
            <person name="Frickenhaus S."/>
            <person name="Gonzalez K."/>
            <person name="Herman E.K."/>
            <person name="Lin Y.C."/>
            <person name="Napier J."/>
            <person name="Ogata H."/>
            <person name="Sarno A.F."/>
            <person name="Shmutz J."/>
            <person name="Schroeder D."/>
            <person name="de Vargas C."/>
            <person name="Verret F."/>
            <person name="von Dassow P."/>
            <person name="Valentin K."/>
            <person name="Van de Peer Y."/>
            <person name="Wheeler G."/>
            <person name="Dacks J.B."/>
            <person name="Delwiche C.F."/>
            <person name="Dyhrman S.T."/>
            <person name="Glockner G."/>
            <person name="John U."/>
            <person name="Richards T."/>
            <person name="Worden A.Z."/>
            <person name="Zhang X."/>
            <person name="Grigoriev I.V."/>
            <person name="Allen A.E."/>
            <person name="Bidle K."/>
            <person name="Borodovsky M."/>
            <person name="Bowler C."/>
            <person name="Brownlee C."/>
            <person name="Cock J.M."/>
            <person name="Elias M."/>
            <person name="Gladyshev V.N."/>
            <person name="Groth M."/>
            <person name="Guda C."/>
            <person name="Hadaegh A."/>
            <person name="Iglesias-Rodriguez M.D."/>
            <person name="Jenkins J."/>
            <person name="Jones B.M."/>
            <person name="Lawson T."/>
            <person name="Leese F."/>
            <person name="Lindquist E."/>
            <person name="Lobanov A."/>
            <person name="Lomsadze A."/>
            <person name="Malik S.B."/>
            <person name="Marsh M.E."/>
            <person name="Mackinder L."/>
            <person name="Mock T."/>
            <person name="Mueller-Roeber B."/>
            <person name="Pagarete A."/>
            <person name="Parker M."/>
            <person name="Probert I."/>
            <person name="Quesneville H."/>
            <person name="Raines C."/>
            <person name="Rensing S.A."/>
            <person name="Riano-Pachon D.M."/>
            <person name="Richier S."/>
            <person name="Rokitta S."/>
            <person name="Shiraiwa Y."/>
            <person name="Soanes D.M."/>
            <person name="van der Giezen M."/>
            <person name="Wahlund T.M."/>
            <person name="Williams B."/>
            <person name="Wilson W."/>
            <person name="Wolfe G."/>
            <person name="Wurch L.L."/>
        </authorList>
    </citation>
    <scope>NUCLEOTIDE SEQUENCE</scope>
</reference>